<feature type="compositionally biased region" description="Basic and acidic residues" evidence="1">
    <location>
        <begin position="92"/>
        <end position="101"/>
    </location>
</feature>
<accession>A0ABR1PC35</accession>
<evidence type="ECO:0008006" key="4">
    <source>
        <dbReference type="Google" id="ProtNLM"/>
    </source>
</evidence>
<feature type="compositionally biased region" description="Low complexity" evidence="1">
    <location>
        <begin position="325"/>
        <end position="336"/>
    </location>
</feature>
<reference evidence="2 3" key="1">
    <citation type="submission" date="2024-02" db="EMBL/GenBank/DDBJ databases">
        <title>De novo assembly and annotation of 12 fungi associated with fruit tree decline syndrome in Ontario, Canada.</title>
        <authorList>
            <person name="Sulman M."/>
            <person name="Ellouze W."/>
            <person name="Ilyukhin E."/>
        </authorList>
    </citation>
    <scope>NUCLEOTIDE SEQUENCE [LARGE SCALE GENOMIC DNA]</scope>
    <source>
        <strain evidence="2 3">M169</strain>
    </source>
</reference>
<keyword evidence="3" id="KW-1185">Reference proteome</keyword>
<feature type="compositionally biased region" description="Basic and acidic residues" evidence="1">
    <location>
        <begin position="412"/>
        <end position="436"/>
    </location>
</feature>
<feature type="region of interest" description="Disordered" evidence="1">
    <location>
        <begin position="321"/>
        <end position="459"/>
    </location>
</feature>
<comment type="caution">
    <text evidence="2">The sequence shown here is derived from an EMBL/GenBank/DDBJ whole genome shotgun (WGS) entry which is preliminary data.</text>
</comment>
<sequence>MSLGAEEVPGAFPSEDAITQSELNNTTTTTSGTTPAGTQHHTKQYPEHGLGAHQSVAQVGGANNSGIPSQSQNIAHTTAAGSGSTGSPADSDPDHLLRRAGAEGVPSSRAIPSSTQQGTGGGAVGRGSAQPSSLASAANPLSGPAVGDDKANLGPENAPDITGDLRALGSGAATAATAAAIAARDAAVAVKDAAAPVVSAASEQAMQAAGYATENAGPAASAASEQAKNAAVYTKDSAVPAANAAASTVQANAPAALGGGTAATNTGSARDVVPGVPGQVKSSIAEAGEAPEAAASRRAVQGKGQVEGELLGFAAELDADEAKRQQLQQQSAQQQQKPFRPLPPGVLPRLDSGPQTPSTGSVVVLGTDTERSFPLGSHPVHAEGGGEQAAQSGPVATDGVRTGEVPQTSSGENRESAARQHQPRVEDKVPVRRGEEEAVGNGPGAYQKLSSGTPSGVGQ</sequence>
<protein>
    <recommendedName>
        <fullName evidence="4">Proteophosphoglycan ppg4</fullName>
    </recommendedName>
</protein>
<dbReference type="EMBL" id="JAKNSF020000020">
    <property type="protein sequence ID" value="KAK7732386.1"/>
    <property type="molecule type" value="Genomic_DNA"/>
</dbReference>
<feature type="compositionally biased region" description="Polar residues" evidence="1">
    <location>
        <begin position="55"/>
        <end position="88"/>
    </location>
</feature>
<proteinExistence type="predicted"/>
<feature type="compositionally biased region" description="Polar residues" evidence="1">
    <location>
        <begin position="448"/>
        <end position="459"/>
    </location>
</feature>
<gene>
    <name evidence="2" type="ORF">SLS63_005064</name>
</gene>
<feature type="region of interest" description="Disordered" evidence="1">
    <location>
        <begin position="1"/>
        <end position="165"/>
    </location>
</feature>
<evidence type="ECO:0000313" key="2">
    <source>
        <dbReference type="EMBL" id="KAK7732386.1"/>
    </source>
</evidence>
<evidence type="ECO:0000256" key="1">
    <source>
        <dbReference type="SAM" id="MobiDB-lite"/>
    </source>
</evidence>
<evidence type="ECO:0000313" key="3">
    <source>
        <dbReference type="Proteomes" id="UP001430848"/>
    </source>
</evidence>
<feature type="compositionally biased region" description="Low complexity" evidence="1">
    <location>
        <begin position="26"/>
        <end position="38"/>
    </location>
</feature>
<organism evidence="2 3">
    <name type="scientific">Diaporthe eres</name>
    <name type="common">Phomopsis oblonga</name>
    <dbReference type="NCBI Taxonomy" id="83184"/>
    <lineage>
        <taxon>Eukaryota</taxon>
        <taxon>Fungi</taxon>
        <taxon>Dikarya</taxon>
        <taxon>Ascomycota</taxon>
        <taxon>Pezizomycotina</taxon>
        <taxon>Sordariomycetes</taxon>
        <taxon>Sordariomycetidae</taxon>
        <taxon>Diaporthales</taxon>
        <taxon>Diaporthaceae</taxon>
        <taxon>Diaporthe</taxon>
        <taxon>Diaporthe eres species complex</taxon>
    </lineage>
</organism>
<feature type="compositionally biased region" description="Low complexity" evidence="1">
    <location>
        <begin position="126"/>
        <end position="145"/>
    </location>
</feature>
<dbReference type="Proteomes" id="UP001430848">
    <property type="component" value="Unassembled WGS sequence"/>
</dbReference>
<name>A0ABR1PC35_DIAER</name>